<sequence>MANKNRQEVQKTDVSNSGESGYCTLSYAEKKVEAIYEFVKSPTNKLYMLFLNYAVHVFDDILKNLQTEEPMIHLLRKALNKLLRNVLTRFVKPSAFAMAQTVDSVDYKSSYNQKTDQELVIGEDAREGRLKKFYVTVRRYFVSCCDYMIAKLPLKDELLRPAEAVDVACQQTSKSSSLTYFLERFPTLLPKGVTNDVIVEQFISYQSYDIQDYIKKRIDETWLSIGQLKDEVGNCLFYI</sequence>
<accession>A0A6J8CJE9</accession>
<dbReference type="OrthoDB" id="6148792at2759"/>
<evidence type="ECO:0000313" key="2">
    <source>
        <dbReference type="Proteomes" id="UP000507470"/>
    </source>
</evidence>
<reference evidence="1 2" key="1">
    <citation type="submission" date="2020-06" db="EMBL/GenBank/DDBJ databases">
        <authorList>
            <person name="Li R."/>
            <person name="Bekaert M."/>
        </authorList>
    </citation>
    <scope>NUCLEOTIDE SEQUENCE [LARGE SCALE GENOMIC DNA]</scope>
    <source>
        <strain evidence="2">wild</strain>
    </source>
</reference>
<protein>
    <submittedName>
        <fullName evidence="1">Uncharacterized protein</fullName>
    </submittedName>
</protein>
<keyword evidence="2" id="KW-1185">Reference proteome</keyword>
<proteinExistence type="predicted"/>
<organism evidence="1 2">
    <name type="scientific">Mytilus coruscus</name>
    <name type="common">Sea mussel</name>
    <dbReference type="NCBI Taxonomy" id="42192"/>
    <lineage>
        <taxon>Eukaryota</taxon>
        <taxon>Metazoa</taxon>
        <taxon>Spiralia</taxon>
        <taxon>Lophotrochozoa</taxon>
        <taxon>Mollusca</taxon>
        <taxon>Bivalvia</taxon>
        <taxon>Autobranchia</taxon>
        <taxon>Pteriomorphia</taxon>
        <taxon>Mytilida</taxon>
        <taxon>Mytiloidea</taxon>
        <taxon>Mytilidae</taxon>
        <taxon>Mytilinae</taxon>
        <taxon>Mytilus</taxon>
    </lineage>
</organism>
<gene>
    <name evidence="1" type="ORF">MCOR_30513</name>
</gene>
<dbReference type="Proteomes" id="UP000507470">
    <property type="component" value="Unassembled WGS sequence"/>
</dbReference>
<dbReference type="EMBL" id="CACVKT020005595">
    <property type="protein sequence ID" value="CAC5395891.1"/>
    <property type="molecule type" value="Genomic_DNA"/>
</dbReference>
<dbReference type="AlphaFoldDB" id="A0A6J8CJE9"/>
<evidence type="ECO:0000313" key="1">
    <source>
        <dbReference type="EMBL" id="CAC5395891.1"/>
    </source>
</evidence>
<name>A0A6J8CJE9_MYTCO</name>